<proteinExistence type="predicted"/>
<dbReference type="PaxDb" id="4113-PGSC0003DMT400085724"/>
<dbReference type="HOGENOM" id="CLU_1941828_0_0_1"/>
<evidence type="ECO:0000313" key="2">
    <source>
        <dbReference type="EnsemblPlants" id="PGSC0003DMT400085724"/>
    </source>
</evidence>
<protein>
    <submittedName>
        <fullName evidence="2">Polyprotein</fullName>
    </submittedName>
</protein>
<evidence type="ECO:0000313" key="3">
    <source>
        <dbReference type="Proteomes" id="UP000011115"/>
    </source>
</evidence>
<dbReference type="EnsemblPlants" id="PGSC0003DMT400085724">
    <property type="protein sequence ID" value="PGSC0003DMT400085724"/>
    <property type="gene ID" value="PGSC0003DMG400035295"/>
</dbReference>
<evidence type="ECO:0000256" key="1">
    <source>
        <dbReference type="SAM" id="MobiDB-lite"/>
    </source>
</evidence>
<dbReference type="Gramene" id="PGSC0003DMT400085724">
    <property type="protein sequence ID" value="PGSC0003DMT400085724"/>
    <property type="gene ID" value="PGSC0003DMG400035295"/>
</dbReference>
<dbReference type="AlphaFoldDB" id="M1DA51"/>
<keyword evidence="3" id="KW-1185">Reference proteome</keyword>
<dbReference type="Proteomes" id="UP000011115">
    <property type="component" value="Unassembled WGS sequence"/>
</dbReference>
<dbReference type="InParanoid" id="M1DA51"/>
<name>M1DA51_SOLTU</name>
<reference evidence="2" key="2">
    <citation type="submission" date="2015-06" db="UniProtKB">
        <authorList>
            <consortium name="EnsemblPlants"/>
        </authorList>
    </citation>
    <scope>IDENTIFICATION</scope>
    <source>
        <strain evidence="2">DM1-3 516 R44</strain>
    </source>
</reference>
<reference evidence="3" key="1">
    <citation type="journal article" date="2011" name="Nature">
        <title>Genome sequence and analysis of the tuber crop potato.</title>
        <authorList>
            <consortium name="The Potato Genome Sequencing Consortium"/>
        </authorList>
    </citation>
    <scope>NUCLEOTIDE SEQUENCE [LARGE SCALE GENOMIC DNA]</scope>
    <source>
        <strain evidence="3">cv. DM1-3 516 R44</strain>
    </source>
</reference>
<sequence length="130" mass="13680">MTGPTDRRSGHGVKCTTSNKSEARLRSVLGKLHFLDIGIVRKSVTNQNNQQAPVPANASGGSVAARVRDFGRMNSSEFLGSQIGEDPQNFIDEVKKIFGVMQAQGGNNSRAQSTTSAASAGHPTQHATSG</sequence>
<organism evidence="2 3">
    <name type="scientific">Solanum tuberosum</name>
    <name type="common">Potato</name>
    <dbReference type="NCBI Taxonomy" id="4113"/>
    <lineage>
        <taxon>Eukaryota</taxon>
        <taxon>Viridiplantae</taxon>
        <taxon>Streptophyta</taxon>
        <taxon>Embryophyta</taxon>
        <taxon>Tracheophyta</taxon>
        <taxon>Spermatophyta</taxon>
        <taxon>Magnoliopsida</taxon>
        <taxon>eudicotyledons</taxon>
        <taxon>Gunneridae</taxon>
        <taxon>Pentapetalae</taxon>
        <taxon>asterids</taxon>
        <taxon>lamiids</taxon>
        <taxon>Solanales</taxon>
        <taxon>Solanaceae</taxon>
        <taxon>Solanoideae</taxon>
        <taxon>Solaneae</taxon>
        <taxon>Solanum</taxon>
    </lineage>
</organism>
<feature type="region of interest" description="Disordered" evidence="1">
    <location>
        <begin position="105"/>
        <end position="130"/>
    </location>
</feature>
<feature type="compositionally biased region" description="Low complexity" evidence="1">
    <location>
        <begin position="109"/>
        <end position="120"/>
    </location>
</feature>
<accession>M1DA51</accession>